<comment type="caution">
    <text evidence="1">The sequence shown here is derived from an EMBL/GenBank/DDBJ whole genome shotgun (WGS) entry which is preliminary data.</text>
</comment>
<dbReference type="EMBL" id="QGKV02001556">
    <property type="protein sequence ID" value="KAF3517211.1"/>
    <property type="molecule type" value="Genomic_DNA"/>
</dbReference>
<gene>
    <name evidence="1" type="ORF">DY000_02060015</name>
</gene>
<keyword evidence="2" id="KW-1185">Reference proteome</keyword>
<sequence>MLALEIFSLVVDIPVVMRVFPSRGCLLRVPCEPVGVGCGGSEPVGVGCGGSEPVGVGCGGSEPDSRPVLPALPNRGFLLPLPWAFRTTHPAERTGFAFFSDGRRHLRPSDRTGRLCPDRSARNRLLRCSRQEVEGSPRSVVRLAGLFRQGSDLKNPCLPVWPDSLESQNRVFYRCRLLWPRAGFYSWPSPLSITALVVTVDTFPAGVLSALALTEIPSCVCLSLSASIVIPD</sequence>
<reference evidence="1 2" key="1">
    <citation type="journal article" date="2020" name="BMC Genomics">
        <title>Intraspecific diversification of the crop wild relative Brassica cretica Lam. using demographic model selection.</title>
        <authorList>
            <person name="Kioukis A."/>
            <person name="Michalopoulou V.A."/>
            <person name="Briers L."/>
            <person name="Pirintsos S."/>
            <person name="Studholme D.J."/>
            <person name="Pavlidis P."/>
            <person name="Sarris P.F."/>
        </authorList>
    </citation>
    <scope>NUCLEOTIDE SEQUENCE [LARGE SCALE GENOMIC DNA]</scope>
    <source>
        <strain evidence="2">cv. PFS-1207/04</strain>
    </source>
</reference>
<accession>A0ABQ7AT07</accession>
<proteinExistence type="predicted"/>
<protein>
    <submittedName>
        <fullName evidence="1">Uncharacterized protein</fullName>
    </submittedName>
</protein>
<evidence type="ECO:0000313" key="2">
    <source>
        <dbReference type="Proteomes" id="UP000266723"/>
    </source>
</evidence>
<dbReference type="Proteomes" id="UP000266723">
    <property type="component" value="Unassembled WGS sequence"/>
</dbReference>
<name>A0ABQ7AT07_BRACR</name>
<evidence type="ECO:0000313" key="1">
    <source>
        <dbReference type="EMBL" id="KAF3517211.1"/>
    </source>
</evidence>
<organism evidence="1 2">
    <name type="scientific">Brassica cretica</name>
    <name type="common">Mustard</name>
    <dbReference type="NCBI Taxonomy" id="69181"/>
    <lineage>
        <taxon>Eukaryota</taxon>
        <taxon>Viridiplantae</taxon>
        <taxon>Streptophyta</taxon>
        <taxon>Embryophyta</taxon>
        <taxon>Tracheophyta</taxon>
        <taxon>Spermatophyta</taxon>
        <taxon>Magnoliopsida</taxon>
        <taxon>eudicotyledons</taxon>
        <taxon>Gunneridae</taxon>
        <taxon>Pentapetalae</taxon>
        <taxon>rosids</taxon>
        <taxon>malvids</taxon>
        <taxon>Brassicales</taxon>
        <taxon>Brassicaceae</taxon>
        <taxon>Brassiceae</taxon>
        <taxon>Brassica</taxon>
    </lineage>
</organism>